<dbReference type="EC" id="3.1.11.6" evidence="6"/>
<dbReference type="InterPro" id="IPR003761">
    <property type="entry name" value="Exonuc_VII_S"/>
</dbReference>
<evidence type="ECO:0000256" key="3">
    <source>
        <dbReference type="ARBA" id="ARBA00022722"/>
    </source>
</evidence>
<keyword evidence="4 6" id="KW-0378">Hydrolase</keyword>
<evidence type="ECO:0000313" key="8">
    <source>
        <dbReference type="EMBL" id="MBE7525451.1"/>
    </source>
</evidence>
<dbReference type="PANTHER" id="PTHR34137">
    <property type="entry name" value="EXODEOXYRIBONUCLEASE 7 SMALL SUBUNIT"/>
    <property type="match status" value="1"/>
</dbReference>
<comment type="subcellular location">
    <subcellularLocation>
        <location evidence="6">Cytoplasm</location>
    </subcellularLocation>
</comment>
<keyword evidence="3 6" id="KW-0540">Nuclease</keyword>
<evidence type="ECO:0000256" key="4">
    <source>
        <dbReference type="ARBA" id="ARBA00022801"/>
    </source>
</evidence>
<comment type="catalytic activity">
    <reaction evidence="6">
        <text>Exonucleolytic cleavage in either 5'- to 3'- or 3'- to 5'-direction to yield nucleoside 5'-phosphates.</text>
        <dbReference type="EC" id="3.1.11.6"/>
    </reaction>
</comment>
<proteinExistence type="inferred from homology"/>
<dbReference type="InterPro" id="IPR037004">
    <property type="entry name" value="Exonuc_VII_ssu_sf"/>
</dbReference>
<evidence type="ECO:0000256" key="5">
    <source>
        <dbReference type="ARBA" id="ARBA00022839"/>
    </source>
</evidence>
<comment type="subunit">
    <text evidence="6">Heterooligomer composed of large and small subunits.</text>
</comment>
<organism evidence="8 9">
    <name type="scientific">candidate division WWE3 bacterium</name>
    <dbReference type="NCBI Taxonomy" id="2053526"/>
    <lineage>
        <taxon>Bacteria</taxon>
        <taxon>Katanobacteria</taxon>
    </lineage>
</organism>
<dbReference type="EMBL" id="JABTTY010000001">
    <property type="protein sequence ID" value="MBE7525451.1"/>
    <property type="molecule type" value="Genomic_DNA"/>
</dbReference>
<feature type="coiled-coil region" evidence="7">
    <location>
        <begin position="38"/>
        <end position="65"/>
    </location>
</feature>
<name>A0A928TU99_UNCKA</name>
<reference evidence="8" key="1">
    <citation type="submission" date="2020-05" db="EMBL/GenBank/DDBJ databases">
        <title>High-Quality Genomes of Partial-Nitritation/Anammox System by Hierarchical Clustering Based Hybrid Assembly.</title>
        <authorList>
            <person name="Liu L."/>
            <person name="Wang Y."/>
            <person name="Che Y."/>
            <person name="Chen Y."/>
            <person name="Xia Y."/>
            <person name="Luo R."/>
            <person name="Cheng S.H."/>
            <person name="Zheng C."/>
            <person name="Zhang T."/>
        </authorList>
    </citation>
    <scope>NUCLEOTIDE SEQUENCE</scope>
    <source>
        <strain evidence="8">H1_PAT1</strain>
    </source>
</reference>
<gene>
    <name evidence="6 8" type="primary">xseB</name>
    <name evidence="8" type="ORF">HS096_03640</name>
</gene>
<keyword evidence="7" id="KW-0175">Coiled coil</keyword>
<comment type="caution">
    <text evidence="8">The sequence shown here is derived from an EMBL/GenBank/DDBJ whole genome shotgun (WGS) entry which is preliminary data.</text>
</comment>
<evidence type="ECO:0000256" key="2">
    <source>
        <dbReference type="ARBA" id="ARBA00022490"/>
    </source>
</evidence>
<dbReference type="Pfam" id="PF02609">
    <property type="entry name" value="Exonuc_VII_S"/>
    <property type="match status" value="1"/>
</dbReference>
<accession>A0A928TU99</accession>
<evidence type="ECO:0000256" key="1">
    <source>
        <dbReference type="ARBA" id="ARBA00009998"/>
    </source>
</evidence>
<evidence type="ECO:0000313" key="9">
    <source>
        <dbReference type="Proteomes" id="UP000710385"/>
    </source>
</evidence>
<dbReference type="GO" id="GO:0005829">
    <property type="term" value="C:cytosol"/>
    <property type="evidence" value="ECO:0007669"/>
    <property type="project" value="TreeGrafter"/>
</dbReference>
<dbReference type="HAMAP" id="MF_00337">
    <property type="entry name" value="Exonuc_7_S"/>
    <property type="match status" value="1"/>
</dbReference>
<dbReference type="Gene3D" id="1.10.287.1040">
    <property type="entry name" value="Exonuclease VII, small subunit"/>
    <property type="match status" value="1"/>
</dbReference>
<dbReference type="NCBIfam" id="TIGR01280">
    <property type="entry name" value="xseB"/>
    <property type="match status" value="1"/>
</dbReference>
<dbReference type="PANTHER" id="PTHR34137:SF1">
    <property type="entry name" value="EXODEOXYRIBONUCLEASE 7 SMALL SUBUNIT"/>
    <property type="match status" value="1"/>
</dbReference>
<dbReference type="GO" id="GO:0006308">
    <property type="term" value="P:DNA catabolic process"/>
    <property type="evidence" value="ECO:0007669"/>
    <property type="project" value="UniProtKB-UniRule"/>
</dbReference>
<comment type="similarity">
    <text evidence="1 6">Belongs to the XseB family.</text>
</comment>
<evidence type="ECO:0000256" key="7">
    <source>
        <dbReference type="SAM" id="Coils"/>
    </source>
</evidence>
<protein>
    <recommendedName>
        <fullName evidence="6">Exodeoxyribonuclease 7 small subunit</fullName>
        <ecNumber evidence="6">3.1.11.6</ecNumber>
    </recommendedName>
    <alternativeName>
        <fullName evidence="6">Exodeoxyribonuclease VII small subunit</fullName>
        <shortName evidence="6">Exonuclease VII small subunit</shortName>
    </alternativeName>
</protein>
<dbReference type="Proteomes" id="UP000710385">
    <property type="component" value="Unassembled WGS sequence"/>
</dbReference>
<dbReference type="SUPFAM" id="SSF116842">
    <property type="entry name" value="XseB-like"/>
    <property type="match status" value="1"/>
</dbReference>
<dbReference type="GO" id="GO:0008855">
    <property type="term" value="F:exodeoxyribonuclease VII activity"/>
    <property type="evidence" value="ECO:0007669"/>
    <property type="project" value="UniProtKB-UniRule"/>
</dbReference>
<keyword evidence="2 6" id="KW-0963">Cytoplasm</keyword>
<sequence length="75" mass="8630">MAKKKVAGDFGANFKELEDIAEWFEREEPDIDKGLAKFERAMELAAQCRDELAKAEQKVKEIRKKFGEHDTVSLD</sequence>
<keyword evidence="5 6" id="KW-0269">Exonuclease</keyword>
<dbReference type="AlphaFoldDB" id="A0A928TU99"/>
<dbReference type="GO" id="GO:0009318">
    <property type="term" value="C:exodeoxyribonuclease VII complex"/>
    <property type="evidence" value="ECO:0007669"/>
    <property type="project" value="UniProtKB-UniRule"/>
</dbReference>
<comment type="function">
    <text evidence="6">Bidirectionally degrades single-stranded DNA into large acid-insoluble oligonucleotides, which are then degraded further into small acid-soluble oligonucleotides.</text>
</comment>
<evidence type="ECO:0000256" key="6">
    <source>
        <dbReference type="HAMAP-Rule" id="MF_00337"/>
    </source>
</evidence>